<keyword evidence="14" id="KW-1185">Reference proteome</keyword>
<evidence type="ECO:0000256" key="3">
    <source>
        <dbReference type="ARBA" id="ARBA00022525"/>
    </source>
</evidence>
<evidence type="ECO:0000256" key="1">
    <source>
        <dbReference type="ARBA" id="ARBA00004479"/>
    </source>
</evidence>
<organism evidence="13 14">
    <name type="scientific">Crotalus adamanteus</name>
    <name type="common">Eastern diamondback rattlesnake</name>
    <dbReference type="NCBI Taxonomy" id="8729"/>
    <lineage>
        <taxon>Eukaryota</taxon>
        <taxon>Metazoa</taxon>
        <taxon>Chordata</taxon>
        <taxon>Craniata</taxon>
        <taxon>Vertebrata</taxon>
        <taxon>Euteleostomi</taxon>
        <taxon>Lepidosauria</taxon>
        <taxon>Squamata</taxon>
        <taxon>Bifurcata</taxon>
        <taxon>Unidentata</taxon>
        <taxon>Episquamata</taxon>
        <taxon>Toxicofera</taxon>
        <taxon>Serpentes</taxon>
        <taxon>Colubroidea</taxon>
        <taxon>Viperidae</taxon>
        <taxon>Crotalinae</taxon>
        <taxon>Crotalus</taxon>
    </lineage>
</organism>
<evidence type="ECO:0000256" key="2">
    <source>
        <dbReference type="ARBA" id="ARBA00004613"/>
    </source>
</evidence>
<proteinExistence type="predicted"/>
<evidence type="ECO:0000256" key="8">
    <source>
        <dbReference type="ARBA" id="ARBA00023136"/>
    </source>
</evidence>
<evidence type="ECO:0000256" key="5">
    <source>
        <dbReference type="ARBA" id="ARBA00022729"/>
    </source>
</evidence>
<comment type="subcellular location">
    <subcellularLocation>
        <location evidence="1">Membrane</location>
        <topology evidence="1">Single-pass type I membrane protein</topology>
    </subcellularLocation>
    <subcellularLocation>
        <location evidence="2">Secreted</location>
    </subcellularLocation>
</comment>
<dbReference type="InterPro" id="IPR051505">
    <property type="entry name" value="C-type_lectin_domain"/>
</dbReference>
<dbReference type="GO" id="GO:0030246">
    <property type="term" value="F:carbohydrate binding"/>
    <property type="evidence" value="ECO:0007669"/>
    <property type="project" value="UniProtKB-KW"/>
</dbReference>
<dbReference type="GO" id="GO:0031012">
    <property type="term" value="C:extracellular matrix"/>
    <property type="evidence" value="ECO:0007669"/>
    <property type="project" value="TreeGrafter"/>
</dbReference>
<comment type="caution">
    <text evidence="13">The sequence shown here is derived from an EMBL/GenBank/DDBJ whole genome shotgun (WGS) entry which is preliminary data.</text>
</comment>
<keyword evidence="4 10" id="KW-0812">Transmembrane</keyword>
<gene>
    <name evidence="13" type="ORF">NXF25_000784</name>
</gene>
<dbReference type="EMBL" id="JAOTOJ010000001">
    <property type="protein sequence ID" value="KAK9409609.1"/>
    <property type="molecule type" value="Genomic_DNA"/>
</dbReference>
<keyword evidence="3" id="KW-0964">Secreted</keyword>
<evidence type="ECO:0000313" key="14">
    <source>
        <dbReference type="Proteomes" id="UP001474421"/>
    </source>
</evidence>
<feature type="domain" description="C-type lectin" evidence="12">
    <location>
        <begin position="34"/>
        <end position="160"/>
    </location>
</feature>
<keyword evidence="8 10" id="KW-0472">Membrane</keyword>
<dbReference type="Gene3D" id="3.10.100.10">
    <property type="entry name" value="Mannose-Binding Protein A, subunit A"/>
    <property type="match status" value="1"/>
</dbReference>
<evidence type="ECO:0000313" key="13">
    <source>
        <dbReference type="EMBL" id="KAK9409609.1"/>
    </source>
</evidence>
<name>A0AAW1C5E7_CROAD</name>
<dbReference type="SUPFAM" id="SSF56436">
    <property type="entry name" value="C-type lectin-like"/>
    <property type="match status" value="1"/>
</dbReference>
<feature type="signal peptide" evidence="11">
    <location>
        <begin position="1"/>
        <end position="22"/>
    </location>
</feature>
<keyword evidence="6" id="KW-0430">Lectin</keyword>
<dbReference type="Pfam" id="PF00059">
    <property type="entry name" value="Lectin_C"/>
    <property type="match status" value="1"/>
</dbReference>
<dbReference type="SMART" id="SM00034">
    <property type="entry name" value="CLECT"/>
    <property type="match status" value="1"/>
</dbReference>
<dbReference type="GO" id="GO:1990430">
    <property type="term" value="F:extracellular matrix protein binding"/>
    <property type="evidence" value="ECO:0007669"/>
    <property type="project" value="TreeGrafter"/>
</dbReference>
<evidence type="ECO:0000256" key="4">
    <source>
        <dbReference type="ARBA" id="ARBA00022692"/>
    </source>
</evidence>
<dbReference type="PANTHER" id="PTHR14789:SF5">
    <property type="entry name" value="C-TYPE LECTIN DOMAIN FAMILY 14 MEMBER A"/>
    <property type="match status" value="1"/>
</dbReference>
<dbReference type="GO" id="GO:0050840">
    <property type="term" value="F:extracellular matrix binding"/>
    <property type="evidence" value="ECO:0007669"/>
    <property type="project" value="TreeGrafter"/>
</dbReference>
<dbReference type="InterPro" id="IPR016186">
    <property type="entry name" value="C-type_lectin-like/link_sf"/>
</dbReference>
<keyword evidence="7 10" id="KW-1133">Transmembrane helix</keyword>
<protein>
    <submittedName>
        <fullName evidence="13">C-type lectin domain family 14 member A</fullName>
    </submittedName>
</protein>
<dbReference type="PANTHER" id="PTHR14789">
    <property type="entry name" value="CHONDROLECTIN VARIANT CHODLFDELTAE"/>
    <property type="match status" value="1"/>
</dbReference>
<dbReference type="GO" id="GO:0009897">
    <property type="term" value="C:external side of plasma membrane"/>
    <property type="evidence" value="ECO:0007669"/>
    <property type="project" value="TreeGrafter"/>
</dbReference>
<accession>A0AAW1C5E7</accession>
<evidence type="ECO:0000259" key="12">
    <source>
        <dbReference type="PROSITE" id="PS50041"/>
    </source>
</evidence>
<sequence length="436" mass="46466">MRGLIFASLALLPPFLGLWASAELPQRGYTWCQASGTCYSIHLGRMNFYQAQNACAQHGGGLSTASGRTEVEVILALLKGLASETGGSLFWLGLVKKPQQCTLQDLPLRGFSWVSPGLHEPGANGTTTPPNWLREPSKSCTMQRCAGLQVSLGQPHLKPWGLKDHGCTKASPGYICKYSYAGTCPTLHSGALGMVYRLPFQLQSPAAEFSPPGTELTIGCPGREARFTCRLSLNGSHWEGTEQNLCSCPSGYWSPSSGGCALFSDCFSAQGAFLCLCAWRSRLAADEESCVAPARDGATTVKPAVSTPRATGTFPPNSTTGLGQNISFLESFTTPIDNRTTKHLASSNASNYIFILITVVVVILLIMVMASFQVFQACFKNCSSNSSQPTKDGVVVVEGDPEASATRTNSEHSLGPSKAESIASQEDFKPAELGQL</sequence>
<dbReference type="InterPro" id="IPR001304">
    <property type="entry name" value="C-type_lectin-like"/>
</dbReference>
<evidence type="ECO:0000256" key="11">
    <source>
        <dbReference type="SAM" id="SignalP"/>
    </source>
</evidence>
<feature type="region of interest" description="Disordered" evidence="9">
    <location>
        <begin position="384"/>
        <end position="436"/>
    </location>
</feature>
<dbReference type="GO" id="GO:0016477">
    <property type="term" value="P:cell migration"/>
    <property type="evidence" value="ECO:0007669"/>
    <property type="project" value="TreeGrafter"/>
</dbReference>
<dbReference type="Proteomes" id="UP001474421">
    <property type="component" value="Unassembled WGS sequence"/>
</dbReference>
<evidence type="ECO:0000256" key="10">
    <source>
        <dbReference type="SAM" id="Phobius"/>
    </source>
</evidence>
<feature type="chain" id="PRO_5043418630" evidence="11">
    <location>
        <begin position="23"/>
        <end position="436"/>
    </location>
</feature>
<evidence type="ECO:0000256" key="9">
    <source>
        <dbReference type="SAM" id="MobiDB-lite"/>
    </source>
</evidence>
<evidence type="ECO:0000256" key="6">
    <source>
        <dbReference type="ARBA" id="ARBA00022734"/>
    </source>
</evidence>
<reference evidence="13 14" key="1">
    <citation type="journal article" date="2024" name="Proc. Natl. Acad. Sci. U.S.A.">
        <title>The genetic regulatory architecture and epigenomic basis for age-related changes in rattlesnake venom.</title>
        <authorList>
            <person name="Hogan M.P."/>
            <person name="Holding M.L."/>
            <person name="Nystrom G.S."/>
            <person name="Colston T.J."/>
            <person name="Bartlett D.A."/>
            <person name="Mason A.J."/>
            <person name="Ellsworth S.A."/>
            <person name="Rautsaw R.M."/>
            <person name="Lawrence K.C."/>
            <person name="Strickland J.L."/>
            <person name="He B."/>
            <person name="Fraser P."/>
            <person name="Margres M.J."/>
            <person name="Gilbert D.M."/>
            <person name="Gibbs H.L."/>
            <person name="Parkinson C.L."/>
            <person name="Rokyta D.R."/>
        </authorList>
    </citation>
    <scope>NUCLEOTIDE SEQUENCE [LARGE SCALE GENOMIC DNA]</scope>
    <source>
        <strain evidence="13">DRR0105</strain>
    </source>
</reference>
<feature type="transmembrane region" description="Helical" evidence="10">
    <location>
        <begin position="352"/>
        <end position="375"/>
    </location>
</feature>
<dbReference type="GO" id="GO:0005576">
    <property type="term" value="C:extracellular region"/>
    <property type="evidence" value="ECO:0007669"/>
    <property type="project" value="UniProtKB-SubCell"/>
</dbReference>
<dbReference type="InterPro" id="IPR016187">
    <property type="entry name" value="CTDL_fold"/>
</dbReference>
<evidence type="ECO:0000256" key="7">
    <source>
        <dbReference type="ARBA" id="ARBA00022989"/>
    </source>
</evidence>
<dbReference type="PROSITE" id="PS50041">
    <property type="entry name" value="C_TYPE_LECTIN_2"/>
    <property type="match status" value="1"/>
</dbReference>
<dbReference type="AlphaFoldDB" id="A0AAW1C5E7"/>
<keyword evidence="5 11" id="KW-0732">Signal</keyword>